<evidence type="ECO:0008006" key="4">
    <source>
        <dbReference type="Google" id="ProtNLM"/>
    </source>
</evidence>
<accession>A0A6M1RKW5</accession>
<sequence>MMPALKRLKLQKRGGFTLAEAVLALGVLSFVVVLCLSAISFSRVTSYKAKEEAVAMGFLEHYAELLRGLPFAQVLPGWPLNPLLDGTGGGPNIRLPTNDQWFDLNTDDYLAFHPDLIWLAHRNPQMRVVMSTTTVLGQPHTRHLRLEIRWDPPLGRGQPRVQRLDVVRVKDL</sequence>
<name>A0A6M1RKW5_9BACT</name>
<proteinExistence type="predicted"/>
<feature type="transmembrane region" description="Helical" evidence="1">
    <location>
        <begin position="21"/>
        <end position="41"/>
    </location>
</feature>
<comment type="caution">
    <text evidence="2">The sequence shown here is derived from an EMBL/GenBank/DDBJ whole genome shotgun (WGS) entry which is preliminary data.</text>
</comment>
<keyword evidence="1" id="KW-1133">Transmembrane helix</keyword>
<keyword evidence="1" id="KW-0812">Transmembrane</keyword>
<dbReference type="EMBL" id="JAAKYA010000012">
    <property type="protein sequence ID" value="NGO38147.1"/>
    <property type="molecule type" value="Genomic_DNA"/>
</dbReference>
<keyword evidence="1" id="KW-0472">Membrane</keyword>
<gene>
    <name evidence="2" type="ORF">G4L39_01890</name>
</gene>
<keyword evidence="3" id="KW-1185">Reference proteome</keyword>
<reference evidence="2 3" key="1">
    <citation type="submission" date="2020-02" db="EMBL/GenBank/DDBJ databases">
        <title>Draft genome sequence of Limisphaera ngatamarikiensis NGM72.4T, a thermophilic Verrucomicrobia grouped in subdivision 3.</title>
        <authorList>
            <person name="Carere C.R."/>
            <person name="Steen J."/>
            <person name="Hugenholtz P."/>
            <person name="Stott M.B."/>
        </authorList>
    </citation>
    <scope>NUCLEOTIDE SEQUENCE [LARGE SCALE GENOMIC DNA]</scope>
    <source>
        <strain evidence="2 3">NGM72.4</strain>
    </source>
</reference>
<protein>
    <recommendedName>
        <fullName evidence="4">Type II secretion system protein</fullName>
    </recommendedName>
</protein>
<dbReference type="AlphaFoldDB" id="A0A6M1RKW5"/>
<evidence type="ECO:0000313" key="3">
    <source>
        <dbReference type="Proteomes" id="UP000477311"/>
    </source>
</evidence>
<organism evidence="2 3">
    <name type="scientific">Limisphaera ngatamarikiensis</name>
    <dbReference type="NCBI Taxonomy" id="1324935"/>
    <lineage>
        <taxon>Bacteria</taxon>
        <taxon>Pseudomonadati</taxon>
        <taxon>Verrucomicrobiota</taxon>
        <taxon>Verrucomicrobiia</taxon>
        <taxon>Limisphaerales</taxon>
        <taxon>Limisphaeraceae</taxon>
        <taxon>Limisphaera</taxon>
    </lineage>
</organism>
<dbReference type="Proteomes" id="UP000477311">
    <property type="component" value="Unassembled WGS sequence"/>
</dbReference>
<evidence type="ECO:0000256" key="1">
    <source>
        <dbReference type="SAM" id="Phobius"/>
    </source>
</evidence>
<evidence type="ECO:0000313" key="2">
    <source>
        <dbReference type="EMBL" id="NGO38147.1"/>
    </source>
</evidence>